<protein>
    <submittedName>
        <fullName evidence="1">Uncharacterized protein</fullName>
    </submittedName>
</protein>
<proteinExistence type="predicted"/>
<accession>A0ACC3S8A4</accession>
<organism evidence="1 2">
    <name type="scientific">Zalaria obscura</name>
    <dbReference type="NCBI Taxonomy" id="2024903"/>
    <lineage>
        <taxon>Eukaryota</taxon>
        <taxon>Fungi</taxon>
        <taxon>Dikarya</taxon>
        <taxon>Ascomycota</taxon>
        <taxon>Pezizomycotina</taxon>
        <taxon>Dothideomycetes</taxon>
        <taxon>Dothideomycetidae</taxon>
        <taxon>Dothideales</taxon>
        <taxon>Zalariaceae</taxon>
        <taxon>Zalaria</taxon>
    </lineage>
</organism>
<evidence type="ECO:0000313" key="1">
    <source>
        <dbReference type="EMBL" id="KAK8200932.1"/>
    </source>
</evidence>
<comment type="caution">
    <text evidence="1">The sequence shown here is derived from an EMBL/GenBank/DDBJ whole genome shotgun (WGS) entry which is preliminary data.</text>
</comment>
<dbReference type="EMBL" id="JAMKPW020000038">
    <property type="protein sequence ID" value="KAK8200932.1"/>
    <property type="molecule type" value="Genomic_DNA"/>
</dbReference>
<sequence length="526" mass="56303">MSTPSRLPALRRAESGPSSTNGDSKSNSRLRQPNDLTATRSRQEVDTAATSRTGTSSMQPPSMLTRSQSVRKPVTSTTRTLSSTSAHLGGRTGVEDSQSASGPAASTASSLSSLRRSASVRNASSSGLPSSTGRNQGLGSSRLGASISTETPGTRDSLPKRSGSLLGKAGSVPGANRVAQHGRTLSASSVSQTAEKAAPVDGSTSKIAPRSNPLGRSMLSTESRLPAGNQRPAFSTLQQHYSPAKSALPKAPIPSLRPAVRPEGSNTSQSDTFEVARARSELLYLSVLHQSADANLHKFEESARRSLSKQFGLLQKEEGKLSSDERVIQEEVNLRAMARWGNIGSGAANYDGFEGNIQTLSRCLTELTQFSAPDGRYASLVAEFEVWFDQAEVILYARANTAAFAMRDDMFLSPLAQEWHGSHGSISQRLRLLEREVELLPPFTNDETPDASTAFPSALERMLGYLKSTVSGTRQELDSMLAIERQILAREKAWIEDAISGQSLSNIVQGLESQENTSPWHAQSVS</sequence>
<reference evidence="1" key="1">
    <citation type="submission" date="2024-02" db="EMBL/GenBank/DDBJ databases">
        <title>Metagenome Assembled Genome of Zalaria obscura JY119.</title>
        <authorList>
            <person name="Vighnesh L."/>
            <person name="Jagadeeshwari U."/>
            <person name="Venkata Ramana C."/>
            <person name="Sasikala C."/>
        </authorList>
    </citation>
    <scope>NUCLEOTIDE SEQUENCE</scope>
    <source>
        <strain evidence="1">JY119</strain>
    </source>
</reference>
<dbReference type="Proteomes" id="UP001320706">
    <property type="component" value="Unassembled WGS sequence"/>
</dbReference>
<evidence type="ECO:0000313" key="2">
    <source>
        <dbReference type="Proteomes" id="UP001320706"/>
    </source>
</evidence>
<keyword evidence="2" id="KW-1185">Reference proteome</keyword>
<gene>
    <name evidence="1" type="ORF">M8818_006251</name>
</gene>
<name>A0ACC3S8A4_9PEZI</name>